<dbReference type="PANTHER" id="PTHR15549">
    <property type="entry name" value="PAIRED IMMUNOGLOBULIN-LIKE TYPE 2 RECEPTOR"/>
    <property type="match status" value="1"/>
</dbReference>
<gene>
    <name evidence="7" type="ORF">CGXH109_LOCUS86433</name>
</gene>
<feature type="compositionally biased region" description="Basic and acidic residues" evidence="5">
    <location>
        <begin position="705"/>
        <end position="732"/>
    </location>
</feature>
<dbReference type="Proteomes" id="UP001152533">
    <property type="component" value="Unassembled WGS sequence"/>
</dbReference>
<dbReference type="GO" id="GO:0071944">
    <property type="term" value="C:cell periphery"/>
    <property type="evidence" value="ECO:0007669"/>
    <property type="project" value="UniProtKB-ARBA"/>
</dbReference>
<evidence type="ECO:0000256" key="3">
    <source>
        <dbReference type="ARBA" id="ARBA00022989"/>
    </source>
</evidence>
<keyword evidence="3 6" id="KW-1133">Transmembrane helix</keyword>
<evidence type="ECO:0000313" key="7">
    <source>
        <dbReference type="EMBL" id="CAI0649506.1"/>
    </source>
</evidence>
<evidence type="ECO:0000313" key="8">
    <source>
        <dbReference type="Proteomes" id="UP001152533"/>
    </source>
</evidence>
<feature type="region of interest" description="Disordered" evidence="5">
    <location>
        <begin position="602"/>
        <end position="732"/>
    </location>
</feature>
<evidence type="ECO:0000256" key="2">
    <source>
        <dbReference type="ARBA" id="ARBA00022692"/>
    </source>
</evidence>
<evidence type="ECO:0000256" key="4">
    <source>
        <dbReference type="ARBA" id="ARBA00023136"/>
    </source>
</evidence>
<keyword evidence="8" id="KW-1185">Reference proteome</keyword>
<comment type="subcellular location">
    <subcellularLocation>
        <location evidence="1">Membrane</location>
        <topology evidence="1">Single-pass membrane protein</topology>
    </subcellularLocation>
</comment>
<protein>
    <recommendedName>
        <fullName evidence="9">C2H2-type domain-containing protein</fullName>
    </recommendedName>
</protein>
<dbReference type="PANTHER" id="PTHR15549:SF26">
    <property type="entry name" value="AXIAL BUDDING PATTERN PROTEIN 2-RELATED"/>
    <property type="match status" value="1"/>
</dbReference>
<feature type="compositionally biased region" description="Low complexity" evidence="5">
    <location>
        <begin position="617"/>
        <end position="630"/>
    </location>
</feature>
<dbReference type="EMBL" id="CAMGZC010000708">
    <property type="protein sequence ID" value="CAI0649506.1"/>
    <property type="molecule type" value="Genomic_DNA"/>
</dbReference>
<feature type="compositionally biased region" description="Low complexity" evidence="5">
    <location>
        <begin position="665"/>
        <end position="678"/>
    </location>
</feature>
<proteinExistence type="predicted"/>
<dbReference type="InterPro" id="IPR051694">
    <property type="entry name" value="Immunoregulatory_rcpt-like"/>
</dbReference>
<keyword evidence="2 6" id="KW-0812">Transmembrane</keyword>
<sequence>MFQTHFQSNDDHPLANLSIYDVELPDVLASGVDTWSTTQELDGGGSHSPENVFDADLPTNLPDHLATANYGAAEENYIGDYQFDFDLGDDFPYHPAISSGNASSENSEGIWSADCVGALSVDFYANLNDTHQHEATDIDCDWVPEDVYQMGYQDELGNWRCGHIGCRSSTVFERACDLRKHHSTHTKTFFCTRPECVSSAVGFASQKDYRRHLNSHKPSIPCLDTSCKRVFSRMDNMILRSNWRVGAVNIIVGSGRKAGWKQAEAWVFGAVSRKACLKTQLHVDELLLVVDYIGEKGKSRPSSLLFHFFLGFLAVSRLLSLPLFSSSPNKLRRGIAVTAWSTRRIVPSKLFAIGNMSTMLKTIFGIVLIPLTFVVSGHENWNQCYYHENAVAPPELLPCQNETDVGPNDYTWCCFAGHECLDHNSCWDPKTTNTYQYGCNDETYSHASCPHKGDLDRGKSPWIGLVRCDSKDRESENQPWVCNHPDTCGDRCPLAPGNADATMSIWPFTMIDLPDLPNRCTDLRKQVTAIFAPTEIPSKGFVPDVATGIASKPQATRIPIKDSDDGGLSTGAIAGIAVGAALGGIAILAAVFFMWRRRRGKAQAQTSAPTPAPAPAQDPQSSPAPQYYSPGMPSSPAPYPGYDKQNIVYPNSPSTFSDGTGIQRPVSDMSMSTVSPTPMGSPPPHPSQYYQQGGHPAQGPYGHGSHAELSHDARAVYEMPEIREKPDRSELP</sequence>
<organism evidence="7 8">
    <name type="scientific">Colletotrichum noveboracense</name>
    <dbReference type="NCBI Taxonomy" id="2664923"/>
    <lineage>
        <taxon>Eukaryota</taxon>
        <taxon>Fungi</taxon>
        <taxon>Dikarya</taxon>
        <taxon>Ascomycota</taxon>
        <taxon>Pezizomycotina</taxon>
        <taxon>Sordariomycetes</taxon>
        <taxon>Hypocreomycetidae</taxon>
        <taxon>Glomerellales</taxon>
        <taxon>Glomerellaceae</taxon>
        <taxon>Colletotrichum</taxon>
        <taxon>Colletotrichum gloeosporioides species complex</taxon>
    </lineage>
</organism>
<comment type="caution">
    <text evidence="7">The sequence shown here is derived from an EMBL/GenBank/DDBJ whole genome shotgun (WGS) entry which is preliminary data.</text>
</comment>
<evidence type="ECO:0000256" key="1">
    <source>
        <dbReference type="ARBA" id="ARBA00004167"/>
    </source>
</evidence>
<keyword evidence="4 6" id="KW-0472">Membrane</keyword>
<dbReference type="AlphaFoldDB" id="A0A9W4RY81"/>
<dbReference type="GO" id="GO:0016020">
    <property type="term" value="C:membrane"/>
    <property type="evidence" value="ECO:0007669"/>
    <property type="project" value="UniProtKB-SubCell"/>
</dbReference>
<evidence type="ECO:0008006" key="9">
    <source>
        <dbReference type="Google" id="ProtNLM"/>
    </source>
</evidence>
<evidence type="ECO:0000256" key="6">
    <source>
        <dbReference type="SAM" id="Phobius"/>
    </source>
</evidence>
<accession>A0A9W4RY81</accession>
<feature type="transmembrane region" description="Helical" evidence="6">
    <location>
        <begin position="572"/>
        <end position="595"/>
    </location>
</feature>
<evidence type="ECO:0000256" key="5">
    <source>
        <dbReference type="SAM" id="MobiDB-lite"/>
    </source>
</evidence>
<reference evidence="7" key="1">
    <citation type="submission" date="2022-08" db="EMBL/GenBank/DDBJ databases">
        <authorList>
            <person name="Giroux E."/>
            <person name="Giroux E."/>
        </authorList>
    </citation>
    <scope>NUCLEOTIDE SEQUENCE</scope>
    <source>
        <strain evidence="7">H1091258</strain>
    </source>
</reference>
<name>A0A9W4RY81_9PEZI</name>
<feature type="compositionally biased region" description="Polar residues" evidence="5">
    <location>
        <begin position="648"/>
        <end position="660"/>
    </location>
</feature>